<keyword evidence="2" id="KW-1185">Reference proteome</keyword>
<sequence length="248" mass="27107">MPVIRTEHVYSEYRQTEVQLYVAYPTGVSDLQNLPMVLYLHGRDGVDPTPIPYDTLQALETEYHNGTIPAFGFVVVDGGYNPWWHDASANGQLSSMLHEELPRWLQERGLGDENGLPFAVAGISTGGFGALNYAADRNLAGNPVSVAAELAPALPVTWEHMQEKNVFADEQEWAQYDPLRRLEDLGDTPVGVWIGDADPYLPGSQQLVADYPNTPVVSVLPGGHEAAVFEAVGSEMVQFLAQGIDQVS</sequence>
<name>A0A073B1C7_9PSEU</name>
<organism evidence="1 2">
    <name type="scientific">Saccharopolyspora rectivirgula</name>
    <dbReference type="NCBI Taxonomy" id="28042"/>
    <lineage>
        <taxon>Bacteria</taxon>
        <taxon>Bacillati</taxon>
        <taxon>Actinomycetota</taxon>
        <taxon>Actinomycetes</taxon>
        <taxon>Pseudonocardiales</taxon>
        <taxon>Pseudonocardiaceae</taxon>
        <taxon>Saccharopolyspora</taxon>
    </lineage>
</organism>
<protein>
    <recommendedName>
        <fullName evidence="3">Esterase</fullName>
    </recommendedName>
</protein>
<dbReference type="AlphaFoldDB" id="A0A073B1C7"/>
<dbReference type="Proteomes" id="UP000031419">
    <property type="component" value="Unassembled WGS sequence"/>
</dbReference>
<comment type="caution">
    <text evidence="1">The sequence shown here is derived from an EMBL/GenBank/DDBJ whole genome shotgun (WGS) entry which is preliminary data.</text>
</comment>
<dbReference type="InterPro" id="IPR029058">
    <property type="entry name" value="AB_hydrolase_fold"/>
</dbReference>
<evidence type="ECO:0000313" key="2">
    <source>
        <dbReference type="Proteomes" id="UP000031419"/>
    </source>
</evidence>
<gene>
    <name evidence="1" type="ORF">GU90_07815</name>
</gene>
<dbReference type="Pfam" id="PF00756">
    <property type="entry name" value="Esterase"/>
    <property type="match status" value="1"/>
</dbReference>
<dbReference type="eggNOG" id="COG0627">
    <property type="taxonomic scope" value="Bacteria"/>
</dbReference>
<reference evidence="1 2" key="1">
    <citation type="submission" date="2014-06" db="EMBL/GenBank/DDBJ databases">
        <title>Saccharopolyspora rectivirgula DSM-43113 Genome sequencing.</title>
        <authorList>
            <person name="Barrera C."/>
            <person name="Millon L."/>
            <person name="Rognon B."/>
            <person name="Zaugg C."/>
            <person name="Monod M."/>
        </authorList>
    </citation>
    <scope>NUCLEOTIDE SEQUENCE [LARGE SCALE GENOMIC DNA]</scope>
    <source>
        <strain evidence="1 2">DSM 43113</strain>
    </source>
</reference>
<accession>A0A073B1C7</accession>
<proteinExistence type="predicted"/>
<dbReference type="STRING" id="28042.GU90_07815"/>
<evidence type="ECO:0008006" key="3">
    <source>
        <dbReference type="Google" id="ProtNLM"/>
    </source>
</evidence>
<dbReference type="SUPFAM" id="SSF53474">
    <property type="entry name" value="alpha/beta-Hydrolases"/>
    <property type="match status" value="1"/>
</dbReference>
<dbReference type="InterPro" id="IPR000801">
    <property type="entry name" value="Esterase-like"/>
</dbReference>
<dbReference type="EMBL" id="JNVU01000017">
    <property type="protein sequence ID" value="KEI45087.1"/>
    <property type="molecule type" value="Genomic_DNA"/>
</dbReference>
<dbReference type="Gene3D" id="3.40.50.1820">
    <property type="entry name" value="alpha/beta hydrolase"/>
    <property type="match status" value="1"/>
</dbReference>
<dbReference type="OrthoDB" id="3210113at2"/>
<evidence type="ECO:0000313" key="1">
    <source>
        <dbReference type="EMBL" id="KEI45087.1"/>
    </source>
</evidence>